<dbReference type="Proteomes" id="UP000530928">
    <property type="component" value="Unassembled WGS sequence"/>
</dbReference>
<dbReference type="AlphaFoldDB" id="A0A7W0HMN6"/>
<protein>
    <submittedName>
        <fullName evidence="1">Uncharacterized protein</fullName>
    </submittedName>
</protein>
<evidence type="ECO:0000313" key="2">
    <source>
        <dbReference type="Proteomes" id="UP000530928"/>
    </source>
</evidence>
<dbReference type="RefSeq" id="WP_181607550.1">
    <property type="nucleotide sequence ID" value="NZ_BAABAM010000001.1"/>
</dbReference>
<organism evidence="1 2">
    <name type="scientific">Nonomuraea soli</name>
    <dbReference type="NCBI Taxonomy" id="1032476"/>
    <lineage>
        <taxon>Bacteria</taxon>
        <taxon>Bacillati</taxon>
        <taxon>Actinomycetota</taxon>
        <taxon>Actinomycetes</taxon>
        <taxon>Streptosporangiales</taxon>
        <taxon>Streptosporangiaceae</taxon>
        <taxon>Nonomuraea</taxon>
    </lineage>
</organism>
<name>A0A7W0HMN6_9ACTN</name>
<dbReference type="EMBL" id="JACDUR010000001">
    <property type="protein sequence ID" value="MBA2888940.1"/>
    <property type="molecule type" value="Genomic_DNA"/>
</dbReference>
<accession>A0A7W0HMN6</accession>
<keyword evidence="2" id="KW-1185">Reference proteome</keyword>
<reference evidence="1 2" key="1">
    <citation type="submission" date="2020-07" db="EMBL/GenBank/DDBJ databases">
        <title>Genomic Encyclopedia of Type Strains, Phase IV (KMG-IV): sequencing the most valuable type-strain genomes for metagenomic binning, comparative biology and taxonomic classification.</title>
        <authorList>
            <person name="Goeker M."/>
        </authorList>
    </citation>
    <scope>NUCLEOTIDE SEQUENCE [LARGE SCALE GENOMIC DNA]</scope>
    <source>
        <strain evidence="1 2">DSM 45533</strain>
    </source>
</reference>
<comment type="caution">
    <text evidence="1">The sequence shown here is derived from an EMBL/GenBank/DDBJ whole genome shotgun (WGS) entry which is preliminary data.</text>
</comment>
<gene>
    <name evidence="1" type="ORF">HNR30_000275</name>
</gene>
<sequence length="49" mass="5410">MNNAVYDKLDLSVQCTSDWNTLVADLLEQSGDLPLGDDENAPVAYWCCC</sequence>
<proteinExistence type="predicted"/>
<evidence type="ECO:0000313" key="1">
    <source>
        <dbReference type="EMBL" id="MBA2888940.1"/>
    </source>
</evidence>